<evidence type="ECO:0000256" key="3">
    <source>
        <dbReference type="ARBA" id="ARBA00022777"/>
    </source>
</evidence>
<dbReference type="EMBL" id="JALBWM010000033">
    <property type="protein sequence ID" value="MCO1334639.1"/>
    <property type="molecule type" value="Genomic_DNA"/>
</dbReference>
<dbReference type="InterPro" id="IPR016898">
    <property type="entry name" value="Polyphosphate_phosphotransfera"/>
</dbReference>
<dbReference type="GO" id="GO:0006797">
    <property type="term" value="P:polyphosphate metabolic process"/>
    <property type="evidence" value="ECO:0007669"/>
    <property type="project" value="InterPro"/>
</dbReference>
<feature type="domain" description="Polyphosphate kinase-2-related" evidence="4">
    <location>
        <begin position="37"/>
        <end position="256"/>
    </location>
</feature>
<evidence type="ECO:0000313" key="6">
    <source>
        <dbReference type="Proteomes" id="UP001139028"/>
    </source>
</evidence>
<reference evidence="5" key="1">
    <citation type="journal article" date="2022" name="Arch. Microbiol.">
        <title>Microbulbifer okhotskensis sp. nov., isolated from a deep bottom sediment of the Okhotsk Sea.</title>
        <authorList>
            <person name="Romanenko L."/>
            <person name="Kurilenko V."/>
            <person name="Otstavnykh N."/>
            <person name="Velansky P."/>
            <person name="Isaeva M."/>
            <person name="Mikhailov V."/>
        </authorList>
    </citation>
    <scope>NUCLEOTIDE SEQUENCE</scope>
    <source>
        <strain evidence="5">OS29</strain>
    </source>
</reference>
<organism evidence="5 6">
    <name type="scientific">Microbulbifer okhotskensis</name>
    <dbReference type="NCBI Taxonomy" id="2926617"/>
    <lineage>
        <taxon>Bacteria</taxon>
        <taxon>Pseudomonadati</taxon>
        <taxon>Pseudomonadota</taxon>
        <taxon>Gammaproteobacteria</taxon>
        <taxon>Cellvibrionales</taxon>
        <taxon>Microbulbiferaceae</taxon>
        <taxon>Microbulbifer</taxon>
    </lineage>
</organism>
<dbReference type="RefSeq" id="WP_252466227.1">
    <property type="nucleotide sequence ID" value="NZ_JALBWM010000033.1"/>
</dbReference>
<dbReference type="PANTHER" id="PTHR34383:SF3">
    <property type="entry name" value="POLYPHOSPHATE:AMP PHOSPHOTRANSFERASE"/>
    <property type="match status" value="1"/>
</dbReference>
<sequence>MMNCFENFRVKPGSKIQLSEIDPSFKHCYDNREEALPETNRMDEQIRTLTYKLYAEHKQSLLICLQGIDASGKDGTIKHVLGATNPQMCTALSFKEPTQEESEHDFLWRYHKVTPGQGHISIFNRSHYESVLIERVHNLVPEKVWSGRYDQINSFESLLTGSNTLVLKFFLYISQNEQLDRFKQRIDDPARQWKISESDYTEAKYWDDYIAAFENMLNRCSTQHAPWFIIPANHKWFRDLAVASIIAEALKSLNPQFPAPSVNIEEIKNKYHKLRES</sequence>
<dbReference type="PANTHER" id="PTHR34383">
    <property type="entry name" value="POLYPHOSPHATE:AMP PHOSPHOTRANSFERASE-RELATED"/>
    <property type="match status" value="1"/>
</dbReference>
<keyword evidence="2" id="KW-0808">Transferase</keyword>
<keyword evidence="6" id="KW-1185">Reference proteome</keyword>
<comment type="caution">
    <text evidence="5">The sequence shown here is derived from an EMBL/GenBank/DDBJ whole genome shotgun (WGS) entry which is preliminary data.</text>
</comment>
<name>A0A9X2ELW6_9GAMM</name>
<proteinExistence type="inferred from homology"/>
<dbReference type="InterPro" id="IPR022488">
    <property type="entry name" value="PPK2-related"/>
</dbReference>
<keyword evidence="3 5" id="KW-0418">Kinase</keyword>
<evidence type="ECO:0000256" key="1">
    <source>
        <dbReference type="ARBA" id="ARBA00009924"/>
    </source>
</evidence>
<evidence type="ECO:0000313" key="5">
    <source>
        <dbReference type="EMBL" id="MCO1334639.1"/>
    </source>
</evidence>
<dbReference type="PIRSF" id="PIRSF028756">
    <property type="entry name" value="PPK2_prd"/>
    <property type="match status" value="1"/>
</dbReference>
<comment type="similarity">
    <text evidence="1">Belongs to the polyphosphate kinase 2 (PPK2) family. Class I subfamily.</text>
</comment>
<gene>
    <name evidence="5" type="ORF">MO867_09835</name>
</gene>
<dbReference type="NCBIfam" id="TIGR03709">
    <property type="entry name" value="PPK2_rel_1"/>
    <property type="match status" value="1"/>
</dbReference>
<dbReference type="InterPro" id="IPR022300">
    <property type="entry name" value="PPK2-rel_1"/>
</dbReference>
<dbReference type="Proteomes" id="UP001139028">
    <property type="component" value="Unassembled WGS sequence"/>
</dbReference>
<dbReference type="Gene3D" id="3.40.50.300">
    <property type="entry name" value="P-loop containing nucleotide triphosphate hydrolases"/>
    <property type="match status" value="1"/>
</dbReference>
<dbReference type="InterPro" id="IPR027417">
    <property type="entry name" value="P-loop_NTPase"/>
</dbReference>
<dbReference type="GO" id="GO:0008976">
    <property type="term" value="F:polyphosphate kinase activity"/>
    <property type="evidence" value="ECO:0007669"/>
    <property type="project" value="InterPro"/>
</dbReference>
<accession>A0A9X2ELW6</accession>
<dbReference type="Pfam" id="PF03976">
    <property type="entry name" value="PPK2"/>
    <property type="match status" value="1"/>
</dbReference>
<protein>
    <submittedName>
        <fullName evidence="5">Polyphosphate kinase 2 family protein</fullName>
    </submittedName>
</protein>
<evidence type="ECO:0000259" key="4">
    <source>
        <dbReference type="Pfam" id="PF03976"/>
    </source>
</evidence>
<dbReference type="AlphaFoldDB" id="A0A9X2ELW6"/>
<evidence type="ECO:0000256" key="2">
    <source>
        <dbReference type="ARBA" id="ARBA00022679"/>
    </source>
</evidence>
<dbReference type="SUPFAM" id="SSF52540">
    <property type="entry name" value="P-loop containing nucleoside triphosphate hydrolases"/>
    <property type="match status" value="1"/>
</dbReference>